<evidence type="ECO:0000256" key="13">
    <source>
        <dbReference type="ARBA" id="ARBA00023075"/>
    </source>
</evidence>
<comment type="catalytic activity">
    <reaction evidence="16 17">
        <text>a ubiquinone + NADH + 5 H(+)(in) = a ubiquinol + NAD(+) + 4 H(+)(out)</text>
        <dbReference type="Rhea" id="RHEA:29091"/>
        <dbReference type="Rhea" id="RHEA-COMP:9565"/>
        <dbReference type="Rhea" id="RHEA-COMP:9566"/>
        <dbReference type="ChEBI" id="CHEBI:15378"/>
        <dbReference type="ChEBI" id="CHEBI:16389"/>
        <dbReference type="ChEBI" id="CHEBI:17976"/>
        <dbReference type="ChEBI" id="CHEBI:57540"/>
        <dbReference type="ChEBI" id="CHEBI:57945"/>
        <dbReference type="EC" id="7.1.1.2"/>
    </reaction>
</comment>
<evidence type="ECO:0000256" key="11">
    <source>
        <dbReference type="ARBA" id="ARBA00022989"/>
    </source>
</evidence>
<evidence type="ECO:0000256" key="9">
    <source>
        <dbReference type="ARBA" id="ARBA00022967"/>
    </source>
</evidence>
<dbReference type="AlphaFoldDB" id="A0A1L5BW37"/>
<dbReference type="SMR" id="A0A1L5BW37"/>
<comment type="subcellular location">
    <subcellularLocation>
        <location evidence="2 17">Mitochondrion membrane</location>
        <topology evidence="2 17">Multi-pass membrane protein</topology>
    </subcellularLocation>
</comment>
<evidence type="ECO:0000256" key="3">
    <source>
        <dbReference type="ARBA" id="ARBA00009025"/>
    </source>
</evidence>
<dbReference type="EC" id="7.1.1.2" evidence="4 17"/>
<feature type="transmembrane region" description="Helical" evidence="17">
    <location>
        <begin position="237"/>
        <end position="258"/>
    </location>
</feature>
<keyword evidence="13 17" id="KW-0830">Ubiquinone</keyword>
<evidence type="ECO:0000256" key="7">
    <source>
        <dbReference type="ARBA" id="ARBA00022660"/>
    </source>
</evidence>
<keyword evidence="6 17" id="KW-0813">Transport</keyword>
<keyword evidence="15 17" id="KW-0472">Membrane</keyword>
<dbReference type="GO" id="GO:0048039">
    <property type="term" value="F:ubiquinone binding"/>
    <property type="evidence" value="ECO:0007669"/>
    <property type="project" value="TreeGrafter"/>
</dbReference>
<dbReference type="PANTHER" id="PTHR43507">
    <property type="entry name" value="NADH-UBIQUINONE OXIDOREDUCTASE CHAIN 4"/>
    <property type="match status" value="1"/>
</dbReference>
<evidence type="ECO:0000256" key="14">
    <source>
        <dbReference type="ARBA" id="ARBA00023128"/>
    </source>
</evidence>
<evidence type="ECO:0000256" key="15">
    <source>
        <dbReference type="ARBA" id="ARBA00023136"/>
    </source>
</evidence>
<feature type="transmembrane region" description="Helical" evidence="17">
    <location>
        <begin position="413"/>
        <end position="435"/>
    </location>
</feature>
<keyword evidence="12 17" id="KW-0520">NAD</keyword>
<evidence type="ECO:0000313" key="19">
    <source>
        <dbReference type="EMBL" id="APL97177.1"/>
    </source>
</evidence>
<keyword evidence="10 17" id="KW-0249">Electron transport</keyword>
<keyword evidence="14 17" id="KW-0496">Mitochondrion</keyword>
<evidence type="ECO:0000256" key="8">
    <source>
        <dbReference type="ARBA" id="ARBA00022692"/>
    </source>
</evidence>
<evidence type="ECO:0000256" key="6">
    <source>
        <dbReference type="ARBA" id="ARBA00022448"/>
    </source>
</evidence>
<comment type="function">
    <text evidence="17">Core subunit of the mitochondrial membrane respiratory chain NADH dehydrogenase (Complex I) which catalyzes electron transfer from NADH through the respiratory chain, using ubiquinone as an electron acceptor. Essential for the catalytic activity and assembly of complex I.</text>
</comment>
<keyword evidence="9" id="KW-1278">Translocase</keyword>
<feature type="transmembrane region" description="Helical" evidence="17">
    <location>
        <begin position="204"/>
        <end position="225"/>
    </location>
</feature>
<dbReference type="InterPro" id="IPR003918">
    <property type="entry name" value="NADH_UbQ_OxRdtase"/>
</dbReference>
<evidence type="ECO:0000256" key="2">
    <source>
        <dbReference type="ARBA" id="ARBA00004225"/>
    </source>
</evidence>
<feature type="transmembrane region" description="Helical" evidence="17">
    <location>
        <begin position="292"/>
        <end position="315"/>
    </location>
</feature>
<dbReference type="GO" id="GO:0003954">
    <property type="term" value="F:NADH dehydrogenase activity"/>
    <property type="evidence" value="ECO:0007669"/>
    <property type="project" value="TreeGrafter"/>
</dbReference>
<comment type="similarity">
    <text evidence="3 17">Belongs to the complex I subunit 4 family.</text>
</comment>
<evidence type="ECO:0000256" key="10">
    <source>
        <dbReference type="ARBA" id="ARBA00022982"/>
    </source>
</evidence>
<dbReference type="EMBL" id="KX341964">
    <property type="protein sequence ID" value="APL97177.1"/>
    <property type="molecule type" value="Genomic_DNA"/>
</dbReference>
<feature type="transmembrane region" description="Helical" evidence="17">
    <location>
        <begin position="83"/>
        <end position="102"/>
    </location>
</feature>
<organism evidence="19">
    <name type="scientific">Eulimnogammarus cyaneus</name>
    <dbReference type="NCBI Taxonomy" id="52945"/>
    <lineage>
        <taxon>Eukaryota</taxon>
        <taxon>Metazoa</taxon>
        <taxon>Ecdysozoa</taxon>
        <taxon>Arthropoda</taxon>
        <taxon>Crustacea</taxon>
        <taxon>Multicrustacea</taxon>
        <taxon>Malacostraca</taxon>
        <taxon>Eumalacostraca</taxon>
        <taxon>Peracarida</taxon>
        <taxon>Amphipoda</taxon>
        <taxon>Senticaudata</taxon>
        <taxon>Gammarida</taxon>
        <taxon>Gammaridira</taxon>
        <taxon>Gammaroidea</taxon>
        <taxon>Eulimnogammaridae</taxon>
        <taxon>Eulimnogammarinae</taxon>
        <taxon>Eulimnogammarus</taxon>
    </lineage>
</organism>
<dbReference type="PANTHER" id="PTHR43507:SF20">
    <property type="entry name" value="NADH-UBIQUINONE OXIDOREDUCTASE CHAIN 4"/>
    <property type="match status" value="1"/>
</dbReference>
<dbReference type="GO" id="GO:0042773">
    <property type="term" value="P:ATP synthesis coupled electron transport"/>
    <property type="evidence" value="ECO:0007669"/>
    <property type="project" value="InterPro"/>
</dbReference>
<evidence type="ECO:0000259" key="18">
    <source>
        <dbReference type="Pfam" id="PF00361"/>
    </source>
</evidence>
<proteinExistence type="inferred from homology"/>
<protein>
    <recommendedName>
        <fullName evidence="5 17">NADH-ubiquinone oxidoreductase chain 4</fullName>
        <ecNumber evidence="4 17">7.1.1.2</ecNumber>
    </recommendedName>
</protein>
<geneLocation type="mitochondrion" evidence="19"/>
<keyword evidence="7 17" id="KW-0679">Respiratory chain</keyword>
<feature type="transmembrane region" description="Helical" evidence="17">
    <location>
        <begin position="108"/>
        <end position="128"/>
    </location>
</feature>
<feature type="transmembrane region" description="Helical" evidence="17">
    <location>
        <begin position="135"/>
        <end position="154"/>
    </location>
</feature>
<sequence length="436" mass="48287">MLSMLMGVFSVVVLMSVWGESLVWVMLMSGLMVMSSSDSLVWKAGQAGELDYIGWSLSLLSFWVVFLAILGSKTIKKVSSLRGVFISLAMSLLGMFLVSFYVSDFMFFYLGFEGCLIPIFFMILGWGYQPERAQAGIYMLFYTLFGSLPLFFLIMSLYTKTSGYMYTSNQVNEVYFFIFLVGAFLVKFPMYSTHLWLLKAHVEAPVAGSMILAGVMLKLGGYGLIRFLPVCPVKPLLLVEMIICLSLWGGLLLSLSCLRQMDMKLLIASSSVVHMGLCIVGLLALSDWGFKGAMVVMIGHGLCSSGLFYLANVVYERSHSRSMAVSKGFLTLMPSMCLWWFILLGVNMASPPSLNLLGEIMLISMLVSWSKCTVGVVMAMSFFSAGYSLYLFSLSQHGVYLNSKSGFHSGGMLEYLVCAGHWVPLNVVILCVVWLV</sequence>
<evidence type="ECO:0000256" key="4">
    <source>
        <dbReference type="ARBA" id="ARBA00012944"/>
    </source>
</evidence>
<feature type="transmembrane region" description="Helical" evidence="17">
    <location>
        <begin position="52"/>
        <end position="71"/>
    </location>
</feature>
<dbReference type="Pfam" id="PF00361">
    <property type="entry name" value="Proton_antipo_M"/>
    <property type="match status" value="1"/>
</dbReference>
<dbReference type="PRINTS" id="PR01437">
    <property type="entry name" value="NUOXDRDTASE4"/>
</dbReference>
<dbReference type="CTD" id="4538"/>
<feature type="transmembrane region" description="Helical" evidence="17">
    <location>
        <begin position="327"/>
        <end position="346"/>
    </location>
</feature>
<feature type="domain" description="NADH:quinone oxidoreductase/Mrp antiporter transmembrane" evidence="18">
    <location>
        <begin position="104"/>
        <end position="381"/>
    </location>
</feature>
<evidence type="ECO:0000256" key="1">
    <source>
        <dbReference type="ARBA" id="ARBA00003257"/>
    </source>
</evidence>
<evidence type="ECO:0000256" key="17">
    <source>
        <dbReference type="RuleBase" id="RU003297"/>
    </source>
</evidence>
<dbReference type="GeneID" id="30859508"/>
<name>A0A1L5BW37_9CRUS</name>
<keyword evidence="11 17" id="KW-1133">Transmembrane helix</keyword>
<evidence type="ECO:0000256" key="16">
    <source>
        <dbReference type="ARBA" id="ARBA00049551"/>
    </source>
</evidence>
<evidence type="ECO:0000256" key="5">
    <source>
        <dbReference type="ARBA" id="ARBA00021006"/>
    </source>
</evidence>
<dbReference type="GO" id="GO:0008137">
    <property type="term" value="F:NADH dehydrogenase (ubiquinone) activity"/>
    <property type="evidence" value="ECO:0007669"/>
    <property type="project" value="UniProtKB-UniRule"/>
</dbReference>
<comment type="function">
    <text evidence="1">Core subunit of the mitochondrial membrane respiratory chain NADH dehydrogenase (Complex I) that is believed to belong to the minimal assembly required for catalysis. Complex I functions in the transfer of electrons from NADH to the respiratory chain. The immediate electron acceptor for the enzyme is believed to be ubiquinone.</text>
</comment>
<dbReference type="InterPro" id="IPR001750">
    <property type="entry name" value="ND/Mrp_TM"/>
</dbReference>
<accession>A0A1L5BW37</accession>
<evidence type="ECO:0000256" key="12">
    <source>
        <dbReference type="ARBA" id="ARBA00023027"/>
    </source>
</evidence>
<dbReference type="GO" id="GO:0031966">
    <property type="term" value="C:mitochondrial membrane"/>
    <property type="evidence" value="ECO:0007669"/>
    <property type="project" value="UniProtKB-SubCell"/>
</dbReference>
<gene>
    <name evidence="19" type="primary">ND4</name>
</gene>
<feature type="transmembrane region" description="Helical" evidence="17">
    <location>
        <begin position="174"/>
        <end position="192"/>
    </location>
</feature>
<dbReference type="RefSeq" id="YP_009339287.1">
    <property type="nucleotide sequence ID" value="NC_033360.1"/>
</dbReference>
<dbReference type="GO" id="GO:0015990">
    <property type="term" value="P:electron transport coupled proton transport"/>
    <property type="evidence" value="ECO:0007669"/>
    <property type="project" value="TreeGrafter"/>
</dbReference>
<keyword evidence="8 17" id="KW-0812">Transmembrane</keyword>
<feature type="transmembrane region" description="Helical" evidence="17">
    <location>
        <begin position="7"/>
        <end position="32"/>
    </location>
</feature>
<feature type="transmembrane region" description="Helical" evidence="17">
    <location>
        <begin position="366"/>
        <end position="392"/>
    </location>
</feature>
<feature type="transmembrane region" description="Helical" evidence="17">
    <location>
        <begin position="265"/>
        <end position="286"/>
    </location>
</feature>
<reference evidence="19" key="1">
    <citation type="journal article" date="2016" name="BMC Genomics">
        <title>Evolution of mitochondrial genomes in Baikalian amphipods.</title>
        <authorList>
            <person name="Romanova E.V."/>
            <person name="Aleoshin V.V."/>
            <person name="Kamaltynov R.M."/>
            <person name="Mikhailov K.V."/>
            <person name="Logacheva M.D."/>
            <person name="Sirotinina E.A."/>
            <person name="Gornov A.Y."/>
            <person name="Anikin A.S."/>
            <person name="Sherbakov D.Y."/>
        </authorList>
    </citation>
    <scope>NUCLEOTIDE SEQUENCE</scope>
</reference>